<evidence type="ECO:0000313" key="1">
    <source>
        <dbReference type="EMBL" id="UGS37151.1"/>
    </source>
</evidence>
<dbReference type="KEGG" id="sbae:DSM104329_03566"/>
<dbReference type="Proteomes" id="UP001162834">
    <property type="component" value="Chromosome"/>
</dbReference>
<gene>
    <name evidence="1" type="ORF">DSM104329_03566</name>
</gene>
<dbReference type="EMBL" id="CP087164">
    <property type="protein sequence ID" value="UGS37151.1"/>
    <property type="molecule type" value="Genomic_DNA"/>
</dbReference>
<protein>
    <submittedName>
        <fullName evidence="1">Uncharacterized protein</fullName>
    </submittedName>
</protein>
<sequence length="114" mass="11885">MKSTSSPGTVASAADQLASLSGLDGVAILVVPFMTPAGAKAAARRGLSWIDLSGNTHVRDDDLYKAIGRQDAITMFNLGAALGFVADRDALADPSGFWLVDDAFNDTTPPVYAR</sequence>
<evidence type="ECO:0000313" key="2">
    <source>
        <dbReference type="Proteomes" id="UP001162834"/>
    </source>
</evidence>
<accession>A0A9E6XZE5</accession>
<dbReference type="RefSeq" id="WP_259311213.1">
    <property type="nucleotide sequence ID" value="NZ_CP087164.1"/>
</dbReference>
<proteinExistence type="predicted"/>
<dbReference type="AlphaFoldDB" id="A0A9E6XZE5"/>
<organism evidence="1 2">
    <name type="scientific">Capillimicrobium parvum</name>
    <dbReference type="NCBI Taxonomy" id="2884022"/>
    <lineage>
        <taxon>Bacteria</taxon>
        <taxon>Bacillati</taxon>
        <taxon>Actinomycetota</taxon>
        <taxon>Thermoleophilia</taxon>
        <taxon>Solirubrobacterales</taxon>
        <taxon>Capillimicrobiaceae</taxon>
        <taxon>Capillimicrobium</taxon>
    </lineage>
</organism>
<keyword evidence="2" id="KW-1185">Reference proteome</keyword>
<reference evidence="1" key="1">
    <citation type="journal article" date="2022" name="Int. J. Syst. Evol. Microbiol.">
        <title>Pseudomonas aegrilactucae sp. nov. and Pseudomonas morbosilactucae sp. nov., pathogens causing bacterial rot of lettuce in Japan.</title>
        <authorList>
            <person name="Sawada H."/>
            <person name="Fujikawa T."/>
            <person name="Satou M."/>
        </authorList>
    </citation>
    <scope>NUCLEOTIDE SEQUENCE</scope>
    <source>
        <strain evidence="1">0166_1</strain>
    </source>
</reference>
<name>A0A9E6XZE5_9ACTN</name>